<reference evidence="2 3" key="1">
    <citation type="submission" date="2024-11" db="EMBL/GenBank/DDBJ databases">
        <authorList>
            <person name="Heng Y.C."/>
            <person name="Lim A.C.H."/>
            <person name="Lee J.K.Y."/>
            <person name="Kittelmann S."/>
        </authorList>
    </citation>
    <scope>NUCLEOTIDE SEQUENCE [LARGE SCALE GENOMIC DNA]</scope>
    <source>
        <strain evidence="2 3">WILCCON 0269</strain>
    </source>
</reference>
<sequence length="333" mass="35424">MKKIKLLVVACILMTSILSATKVFAENNITVNRLSGQDRYGTSLAIVNKGWTQSNYAVLVNSQNFPDAITASPLAKKYNAPILLTDFTTLTDSTKQELQNLGVGTVFIIGGTGVISSDVENTLESMGISTKRIYGQDRYETSVNVAKELGSSKGVFVVSGDTWKDALSVAPIADKLQYPIILVGQDNVPDTVKNYINQVKANNGEVDVVGGSDTLSNDISSVLNPTKSYDQSTQYDRALALINNYKGQLDLSNVYLASDSNFADALSGSALAGMNGNPIILVGDSNQSDVSAFITNNNVTNVNVLGGTGVLSDNDINSITGKESDDLEIVSIQ</sequence>
<name>A0ABW8SM98_9CLOT</name>
<feature type="signal peptide" evidence="1">
    <location>
        <begin position="1"/>
        <end position="25"/>
    </location>
</feature>
<organism evidence="2 3">
    <name type="scientific">Candidatus Clostridium eludens</name>
    <dbReference type="NCBI Taxonomy" id="3381663"/>
    <lineage>
        <taxon>Bacteria</taxon>
        <taxon>Bacillati</taxon>
        <taxon>Bacillota</taxon>
        <taxon>Clostridia</taxon>
        <taxon>Eubacteriales</taxon>
        <taxon>Clostridiaceae</taxon>
        <taxon>Clostridium</taxon>
    </lineage>
</organism>
<dbReference type="PANTHER" id="PTHR30032">
    <property type="entry name" value="N-ACETYLMURAMOYL-L-ALANINE AMIDASE-RELATED"/>
    <property type="match status" value="1"/>
</dbReference>
<dbReference type="PANTHER" id="PTHR30032:SF8">
    <property type="entry name" value="GERMINATION-SPECIFIC N-ACETYLMURAMOYL-L-ALANINE AMIDASE"/>
    <property type="match status" value="1"/>
</dbReference>
<dbReference type="InterPro" id="IPR051922">
    <property type="entry name" value="Bact_Sporulation_Assoc"/>
</dbReference>
<evidence type="ECO:0000313" key="3">
    <source>
        <dbReference type="Proteomes" id="UP001623660"/>
    </source>
</evidence>
<proteinExistence type="predicted"/>
<accession>A0ABW8SM98</accession>
<comment type="caution">
    <text evidence="2">The sequence shown here is derived from an EMBL/GenBank/DDBJ whole genome shotgun (WGS) entry which is preliminary data.</text>
</comment>
<dbReference type="Gene3D" id="3.40.50.12090">
    <property type="match status" value="1"/>
</dbReference>
<protein>
    <submittedName>
        <fullName evidence="2">Cell wall-binding repeat-containing protein</fullName>
    </submittedName>
</protein>
<dbReference type="InterPro" id="IPR007253">
    <property type="entry name" value="Cell_wall-bd_2"/>
</dbReference>
<dbReference type="EMBL" id="JBJHZX010000017">
    <property type="protein sequence ID" value="MFL0196313.1"/>
    <property type="molecule type" value="Genomic_DNA"/>
</dbReference>
<dbReference type="Pfam" id="PF04122">
    <property type="entry name" value="CW_binding_2"/>
    <property type="match status" value="3"/>
</dbReference>
<feature type="chain" id="PRO_5045381178" evidence="1">
    <location>
        <begin position="26"/>
        <end position="333"/>
    </location>
</feature>
<evidence type="ECO:0000256" key="1">
    <source>
        <dbReference type="SAM" id="SignalP"/>
    </source>
</evidence>
<keyword evidence="3" id="KW-1185">Reference proteome</keyword>
<keyword evidence="1" id="KW-0732">Signal</keyword>
<dbReference type="RefSeq" id="WP_406792425.1">
    <property type="nucleotide sequence ID" value="NZ_JBJHZX010000017.1"/>
</dbReference>
<gene>
    <name evidence="2" type="ORF">ACJDU8_12220</name>
</gene>
<dbReference type="Proteomes" id="UP001623660">
    <property type="component" value="Unassembled WGS sequence"/>
</dbReference>
<evidence type="ECO:0000313" key="2">
    <source>
        <dbReference type="EMBL" id="MFL0196313.1"/>
    </source>
</evidence>